<evidence type="ECO:0000313" key="4">
    <source>
        <dbReference type="Proteomes" id="UP000318995"/>
    </source>
</evidence>
<keyword evidence="4" id="KW-1185">Reference proteome</keyword>
<organism evidence="3 4">
    <name type="scientific">Botrimarina hoheduenensis</name>
    <dbReference type="NCBI Taxonomy" id="2528000"/>
    <lineage>
        <taxon>Bacteria</taxon>
        <taxon>Pseudomonadati</taxon>
        <taxon>Planctomycetota</taxon>
        <taxon>Planctomycetia</taxon>
        <taxon>Pirellulales</taxon>
        <taxon>Lacipirellulaceae</taxon>
        <taxon>Botrimarina</taxon>
    </lineage>
</organism>
<feature type="transmembrane region" description="Helical" evidence="2">
    <location>
        <begin position="441"/>
        <end position="461"/>
    </location>
</feature>
<gene>
    <name evidence="3" type="ORF">Pla111_21610</name>
</gene>
<evidence type="ECO:0000256" key="2">
    <source>
        <dbReference type="SAM" id="Phobius"/>
    </source>
</evidence>
<keyword evidence="2" id="KW-0472">Membrane</keyword>
<name>A0A5C5VZK5_9BACT</name>
<protein>
    <submittedName>
        <fullName evidence="3">Uncharacterized protein</fullName>
    </submittedName>
</protein>
<dbReference type="EMBL" id="SJPH01000004">
    <property type="protein sequence ID" value="TWT43211.1"/>
    <property type="molecule type" value="Genomic_DNA"/>
</dbReference>
<evidence type="ECO:0000313" key="3">
    <source>
        <dbReference type="EMBL" id="TWT43211.1"/>
    </source>
</evidence>
<proteinExistence type="predicted"/>
<accession>A0A5C5VZK5</accession>
<keyword evidence="2" id="KW-1133">Transmembrane helix</keyword>
<dbReference type="Proteomes" id="UP000318995">
    <property type="component" value="Unassembled WGS sequence"/>
</dbReference>
<keyword evidence="2" id="KW-0812">Transmembrane</keyword>
<comment type="caution">
    <text evidence="3">The sequence shown here is derived from an EMBL/GenBank/DDBJ whole genome shotgun (WGS) entry which is preliminary data.</text>
</comment>
<sequence>MLKLAALGMGLVLVVGAQKRLAEPSTQQALGRVFGAASAADEPLAAGSPQDTPAIDAPLLATIDDNAPFRAREQTAWFALWQVAREDTSTSPAPLVGYSQLVAQPKVYRARRVRIRGDVRRIEKVAAGENSLGIEQLFRCIVQDAGGGVWPITVYTLEEPDGVAPLPCDLDGWFFKKLSYGYEGGVGITPVVIAKNITGARTAVTPSAPPQEDAPKLDYLSAPPTDSLGRDLLGKLGFDVAQLEVVVDRKRFTPAESDPFYAMLAAAGATPATQLLRLAAMGRDSYVRRFGTAPNNEPRARQIANEVRLRGAEQAYSVAPLFETPEALRGELLSFDAIVRRAVRIEASDAASSAHYYELEAFPADSQNLPLVFCMRELPAGFPVGESLRQPARLAGFFFKQWAYRTRRVAGPRDDRRFAPLLIGRAPIALATPAAEEFRPGWVVGLGALTLLALTAVAVAWSARSDRRYERSTLARFRPSSSALPPKENRADFNQPAD</sequence>
<dbReference type="OrthoDB" id="239825at2"/>
<dbReference type="AlphaFoldDB" id="A0A5C5VZK5"/>
<reference evidence="3 4" key="1">
    <citation type="submission" date="2019-02" db="EMBL/GenBank/DDBJ databases">
        <title>Deep-cultivation of Planctomycetes and their phenomic and genomic characterization uncovers novel biology.</title>
        <authorList>
            <person name="Wiegand S."/>
            <person name="Jogler M."/>
            <person name="Boedeker C."/>
            <person name="Pinto D."/>
            <person name="Vollmers J."/>
            <person name="Rivas-Marin E."/>
            <person name="Kohn T."/>
            <person name="Peeters S.H."/>
            <person name="Heuer A."/>
            <person name="Rast P."/>
            <person name="Oberbeckmann S."/>
            <person name="Bunk B."/>
            <person name="Jeske O."/>
            <person name="Meyerdierks A."/>
            <person name="Storesund J.E."/>
            <person name="Kallscheuer N."/>
            <person name="Luecker S."/>
            <person name="Lage O.M."/>
            <person name="Pohl T."/>
            <person name="Merkel B.J."/>
            <person name="Hornburger P."/>
            <person name="Mueller R.-W."/>
            <person name="Bruemmer F."/>
            <person name="Labrenz M."/>
            <person name="Spormann A.M."/>
            <person name="Op Den Camp H."/>
            <person name="Overmann J."/>
            <person name="Amann R."/>
            <person name="Jetten M.S.M."/>
            <person name="Mascher T."/>
            <person name="Medema M.H."/>
            <person name="Devos D.P."/>
            <person name="Kaster A.-K."/>
            <person name="Ovreas L."/>
            <person name="Rohde M."/>
            <person name="Galperin M.Y."/>
            <person name="Jogler C."/>
        </authorList>
    </citation>
    <scope>NUCLEOTIDE SEQUENCE [LARGE SCALE GENOMIC DNA]</scope>
    <source>
        <strain evidence="3 4">Pla111</strain>
    </source>
</reference>
<evidence type="ECO:0000256" key="1">
    <source>
        <dbReference type="SAM" id="MobiDB-lite"/>
    </source>
</evidence>
<dbReference type="RefSeq" id="WP_146574151.1">
    <property type="nucleotide sequence ID" value="NZ_SJPH01000004.1"/>
</dbReference>
<feature type="region of interest" description="Disordered" evidence="1">
    <location>
        <begin position="479"/>
        <end position="498"/>
    </location>
</feature>